<keyword evidence="5" id="KW-1185">Reference proteome</keyword>
<dbReference type="InterPro" id="IPR051545">
    <property type="entry name" value="NAD(P)H_dehydrogenase_qn"/>
</dbReference>
<evidence type="ECO:0000256" key="1">
    <source>
        <dbReference type="ARBA" id="ARBA00006252"/>
    </source>
</evidence>
<evidence type="ECO:0000313" key="5">
    <source>
        <dbReference type="Proteomes" id="UP000192900"/>
    </source>
</evidence>
<reference evidence="4 5" key="1">
    <citation type="submission" date="2017-02" db="EMBL/GenBank/DDBJ databases">
        <title>Complete genome sequence of the drought resistance-promoting endophyte Pantoea alhagi LTYR-11Z.</title>
        <authorList>
            <person name="Zhang L."/>
        </authorList>
    </citation>
    <scope>NUCLEOTIDE SEQUENCE [LARGE SCALE GENOMIC DNA]</scope>
    <source>
        <strain evidence="4 5">LTYR-11Z</strain>
    </source>
</reference>
<dbReference type="GO" id="GO:0003955">
    <property type="term" value="F:NAD(P)H dehydrogenase (quinone) activity"/>
    <property type="evidence" value="ECO:0007669"/>
    <property type="project" value="TreeGrafter"/>
</dbReference>
<organism evidence="4 5">
    <name type="scientific">Pantoea alhagi</name>
    <dbReference type="NCBI Taxonomy" id="1891675"/>
    <lineage>
        <taxon>Bacteria</taxon>
        <taxon>Pseudomonadati</taxon>
        <taxon>Pseudomonadota</taxon>
        <taxon>Gammaproteobacteria</taxon>
        <taxon>Enterobacterales</taxon>
        <taxon>Erwiniaceae</taxon>
        <taxon>Pantoea</taxon>
    </lineage>
</organism>
<dbReference type="RefSeq" id="WP_085071994.1">
    <property type="nucleotide sequence ID" value="NZ_CP019706.1"/>
</dbReference>
<proteinExistence type="inferred from homology"/>
<dbReference type="Proteomes" id="UP000192900">
    <property type="component" value="Chromosome"/>
</dbReference>
<dbReference type="EMBL" id="CP019706">
    <property type="protein sequence ID" value="ARJ43946.1"/>
    <property type="molecule type" value="Genomic_DNA"/>
</dbReference>
<dbReference type="GO" id="GO:0005829">
    <property type="term" value="C:cytosol"/>
    <property type="evidence" value="ECO:0007669"/>
    <property type="project" value="TreeGrafter"/>
</dbReference>
<name>A0A1W6BA01_9GAMM</name>
<evidence type="ECO:0000259" key="3">
    <source>
        <dbReference type="Pfam" id="PF02525"/>
    </source>
</evidence>
<evidence type="ECO:0000313" key="4">
    <source>
        <dbReference type="EMBL" id="ARJ43946.1"/>
    </source>
</evidence>
<gene>
    <name evidence="4" type="ORF">B1H58_19085</name>
</gene>
<dbReference type="KEGG" id="palh:B1H58_19085"/>
<dbReference type="SUPFAM" id="SSF52218">
    <property type="entry name" value="Flavoproteins"/>
    <property type="match status" value="1"/>
</dbReference>
<comment type="similarity">
    <text evidence="1">Belongs to the NAD(P)H dehydrogenase (quinone) family.</text>
</comment>
<feature type="domain" description="Flavodoxin-like fold" evidence="3">
    <location>
        <begin position="1"/>
        <end position="169"/>
    </location>
</feature>
<dbReference type="AlphaFoldDB" id="A0A1W6BA01"/>
<protein>
    <submittedName>
        <fullName evidence="4">NAD(P)H dehydrogenase</fullName>
    </submittedName>
</protein>
<evidence type="ECO:0000256" key="2">
    <source>
        <dbReference type="ARBA" id="ARBA00023002"/>
    </source>
</evidence>
<dbReference type="STRING" id="1891675.B1H58_19085"/>
<dbReference type="Gene3D" id="3.40.50.360">
    <property type="match status" value="1"/>
</dbReference>
<accession>A0A1W6BA01</accession>
<dbReference type="OrthoDB" id="9798454at2"/>
<dbReference type="InterPro" id="IPR029039">
    <property type="entry name" value="Flavoprotein-like_sf"/>
</dbReference>
<dbReference type="PANTHER" id="PTHR10204">
    <property type="entry name" value="NAD P H OXIDOREDUCTASE-RELATED"/>
    <property type="match status" value="1"/>
</dbReference>
<dbReference type="PANTHER" id="PTHR10204:SF34">
    <property type="entry name" value="NAD(P)H DEHYDROGENASE [QUINONE] 1 ISOFORM 1"/>
    <property type="match status" value="1"/>
</dbReference>
<dbReference type="Pfam" id="PF02525">
    <property type="entry name" value="Flavodoxin_2"/>
    <property type="match status" value="1"/>
</dbReference>
<keyword evidence="2" id="KW-0560">Oxidoreductase</keyword>
<dbReference type="InterPro" id="IPR003680">
    <property type="entry name" value="Flavodoxin_fold"/>
</dbReference>
<sequence length="198" mass="22149">MHALIVSAHPDSQSHTQAIASQVAHGVAASGIHTFEQVNLAAEQFDPRFSQADYEQFKHGSPLPADVLAEQQRLNRANALVLVYPVYWWSFPAQLKGWIDRVFTHGWAYEEAGDKVIGKLGHLQVHLLALGAATPRTYLRRGYFSSMRTQIDLGIFGYCGAPVITSELLLPADENYPDAHYTLAYNLGRQLFEQKEKI</sequence>